<dbReference type="FunFam" id="3.40.50.720:FF:000307">
    <property type="entry name" value="2-dehydropantoate 2-reductase"/>
    <property type="match status" value="1"/>
</dbReference>
<keyword evidence="7" id="KW-0521">NADP</keyword>
<protein>
    <recommendedName>
        <fullName evidence="5">2-dehydropantoate 2-reductase</fullName>
        <ecNumber evidence="4">1.1.1.169</ecNumber>
    </recommendedName>
    <alternativeName>
        <fullName evidence="9">Ketopantoate reductase</fullName>
    </alternativeName>
</protein>
<dbReference type="Pfam" id="PF02558">
    <property type="entry name" value="ApbA"/>
    <property type="match status" value="1"/>
</dbReference>
<comment type="function">
    <text evidence="1">Catalyzes the NADPH-dependent reduction of ketopantoate into pantoic acid.</text>
</comment>
<feature type="domain" description="Ketopantoate reductase C-terminal" evidence="12">
    <location>
        <begin position="201"/>
        <end position="315"/>
    </location>
</feature>
<evidence type="ECO:0000313" key="13">
    <source>
        <dbReference type="EMBL" id="MDH1182104.1"/>
    </source>
</evidence>
<comment type="caution">
    <text evidence="13">The sequence shown here is derived from an EMBL/GenBank/DDBJ whole genome shotgun (WGS) entry which is preliminary data.</text>
</comment>
<dbReference type="Gene3D" id="3.40.50.720">
    <property type="entry name" value="NAD(P)-binding Rossmann-like Domain"/>
    <property type="match status" value="1"/>
</dbReference>
<dbReference type="InterPro" id="IPR036291">
    <property type="entry name" value="NAD(P)-bd_dom_sf"/>
</dbReference>
<sequence>MRAMRVCVFGAGAVGGNIAVMLARAGADVSVLVRGATLQAVRARGLELHTPDGVVRANVRASDDPRELGEQDAVLVTVKQTALTASAPAITALLGRDTPAVFLQNGIPWWYFHGQGNADEGKRIPELDPGDVLWNTVGPQRAVGGVTSSPCTVVEPGVVKLAGKNGTMVFGEPDGSMSPRLMAIAELFKAAGLPAEATPRIRDAIWQKLALNLGSGPLAVLAPVSLAALYAEEACVQARFRIQDEVEAIAAAMGCPVTVSRSIEATRKLPHVPSIGQDVAAGRKPELEAMFRAPLAMAREKGVATPTLDLLVALCTLKLRAAGMYP</sequence>
<accession>A0ABD4Z424</accession>
<keyword evidence="6" id="KW-0566">Pantothenate biosynthesis</keyword>
<evidence type="ECO:0000256" key="10">
    <source>
        <dbReference type="ARBA" id="ARBA00048793"/>
    </source>
</evidence>
<evidence type="ECO:0000256" key="1">
    <source>
        <dbReference type="ARBA" id="ARBA00002919"/>
    </source>
</evidence>
<dbReference type="PANTHER" id="PTHR21708">
    <property type="entry name" value="PROBABLE 2-DEHYDROPANTOATE 2-REDUCTASE"/>
    <property type="match status" value="1"/>
</dbReference>
<dbReference type="NCBIfam" id="NF005089">
    <property type="entry name" value="PRK06522.1-4"/>
    <property type="match status" value="1"/>
</dbReference>
<dbReference type="InterPro" id="IPR008927">
    <property type="entry name" value="6-PGluconate_DH-like_C_sf"/>
</dbReference>
<comment type="pathway">
    <text evidence="2">Cofactor biosynthesis; (R)-pantothenate biosynthesis; (R)-pantoate from 3-methyl-2-oxobutanoate: step 2/2.</text>
</comment>
<evidence type="ECO:0000256" key="3">
    <source>
        <dbReference type="ARBA" id="ARBA00007870"/>
    </source>
</evidence>
<evidence type="ECO:0000256" key="8">
    <source>
        <dbReference type="ARBA" id="ARBA00023002"/>
    </source>
</evidence>
<evidence type="ECO:0000313" key="14">
    <source>
        <dbReference type="Proteomes" id="UP001158644"/>
    </source>
</evidence>
<evidence type="ECO:0000256" key="6">
    <source>
        <dbReference type="ARBA" id="ARBA00022655"/>
    </source>
</evidence>
<dbReference type="SUPFAM" id="SSF51735">
    <property type="entry name" value="NAD(P)-binding Rossmann-fold domains"/>
    <property type="match status" value="1"/>
</dbReference>
<dbReference type="RefSeq" id="WP_003060866.1">
    <property type="nucleotide sequence ID" value="NZ_JAOBZK010000098.1"/>
</dbReference>
<evidence type="ECO:0000256" key="2">
    <source>
        <dbReference type="ARBA" id="ARBA00004994"/>
    </source>
</evidence>
<keyword evidence="8" id="KW-0560">Oxidoreductase</keyword>
<evidence type="ECO:0000256" key="9">
    <source>
        <dbReference type="ARBA" id="ARBA00032024"/>
    </source>
</evidence>
<dbReference type="InterPro" id="IPR051402">
    <property type="entry name" value="KPR-Related"/>
</dbReference>
<dbReference type="InterPro" id="IPR013332">
    <property type="entry name" value="KPR_N"/>
</dbReference>
<dbReference type="SUPFAM" id="SSF48179">
    <property type="entry name" value="6-phosphogluconate dehydrogenase C-terminal domain-like"/>
    <property type="match status" value="1"/>
</dbReference>
<dbReference type="InterPro" id="IPR013328">
    <property type="entry name" value="6PGD_dom2"/>
</dbReference>
<evidence type="ECO:0000256" key="4">
    <source>
        <dbReference type="ARBA" id="ARBA00013014"/>
    </source>
</evidence>
<evidence type="ECO:0000259" key="11">
    <source>
        <dbReference type="Pfam" id="PF02558"/>
    </source>
</evidence>
<dbReference type="GO" id="GO:0015940">
    <property type="term" value="P:pantothenate biosynthetic process"/>
    <property type="evidence" value="ECO:0007669"/>
    <property type="project" value="UniProtKB-KW"/>
</dbReference>
<dbReference type="PANTHER" id="PTHR21708:SF45">
    <property type="entry name" value="2-DEHYDROPANTOATE 2-REDUCTASE"/>
    <property type="match status" value="1"/>
</dbReference>
<dbReference type="EMBL" id="JAOBZK010000098">
    <property type="protein sequence ID" value="MDH1182104.1"/>
    <property type="molecule type" value="Genomic_DNA"/>
</dbReference>
<comment type="similarity">
    <text evidence="3">Belongs to the ketopantoate reductase family.</text>
</comment>
<dbReference type="InterPro" id="IPR013752">
    <property type="entry name" value="KPA_reductase"/>
</dbReference>
<dbReference type="AlphaFoldDB" id="A0ABD4Z424"/>
<dbReference type="Gene3D" id="1.10.1040.10">
    <property type="entry name" value="N-(1-d-carboxylethyl)-l-norvaline Dehydrogenase, domain 2"/>
    <property type="match status" value="1"/>
</dbReference>
<dbReference type="Pfam" id="PF08546">
    <property type="entry name" value="ApbA_C"/>
    <property type="match status" value="1"/>
</dbReference>
<evidence type="ECO:0000259" key="12">
    <source>
        <dbReference type="Pfam" id="PF08546"/>
    </source>
</evidence>
<evidence type="ECO:0000256" key="7">
    <source>
        <dbReference type="ARBA" id="ARBA00022857"/>
    </source>
</evidence>
<gene>
    <name evidence="13" type="ORF">N5C72_28835</name>
</gene>
<comment type="catalytic activity">
    <reaction evidence="10">
        <text>(R)-pantoate + NADP(+) = 2-dehydropantoate + NADPH + H(+)</text>
        <dbReference type="Rhea" id="RHEA:16233"/>
        <dbReference type="ChEBI" id="CHEBI:11561"/>
        <dbReference type="ChEBI" id="CHEBI:15378"/>
        <dbReference type="ChEBI" id="CHEBI:15980"/>
        <dbReference type="ChEBI" id="CHEBI:57783"/>
        <dbReference type="ChEBI" id="CHEBI:58349"/>
        <dbReference type="EC" id="1.1.1.169"/>
    </reaction>
</comment>
<proteinExistence type="inferred from homology"/>
<name>A0ABD4Z424_9BURK</name>
<organism evidence="13 14">
    <name type="scientific">Achromobacter mucicolens</name>
    <dbReference type="NCBI Taxonomy" id="1389922"/>
    <lineage>
        <taxon>Bacteria</taxon>
        <taxon>Pseudomonadati</taxon>
        <taxon>Pseudomonadota</taxon>
        <taxon>Betaproteobacteria</taxon>
        <taxon>Burkholderiales</taxon>
        <taxon>Alcaligenaceae</taxon>
        <taxon>Achromobacter</taxon>
    </lineage>
</organism>
<evidence type="ECO:0000256" key="5">
    <source>
        <dbReference type="ARBA" id="ARBA00019465"/>
    </source>
</evidence>
<feature type="domain" description="Ketopantoate reductase N-terminal" evidence="11">
    <location>
        <begin position="6"/>
        <end position="174"/>
    </location>
</feature>
<reference evidence="13 14" key="1">
    <citation type="submission" date="2022-09" db="EMBL/GenBank/DDBJ databases">
        <title>Intensive care unit water sources are persistently colonized with multi-drug resistant bacteria and are the site of extensive horizontal gene transfer of antibiotic resistance genes.</title>
        <authorList>
            <person name="Diorio-Toth L."/>
        </authorList>
    </citation>
    <scope>NUCLEOTIDE SEQUENCE [LARGE SCALE GENOMIC DNA]</scope>
    <source>
        <strain evidence="13 14">GD03967</strain>
    </source>
</reference>
<dbReference type="EC" id="1.1.1.169" evidence="4"/>
<dbReference type="Proteomes" id="UP001158644">
    <property type="component" value="Unassembled WGS sequence"/>
</dbReference>
<dbReference type="GO" id="GO:0008677">
    <property type="term" value="F:2-dehydropantoate 2-reductase activity"/>
    <property type="evidence" value="ECO:0007669"/>
    <property type="project" value="UniProtKB-EC"/>
</dbReference>